<keyword evidence="10" id="KW-1185">Reference proteome</keyword>
<dbReference type="CDD" id="cd12822">
    <property type="entry name" value="TmCorA-like"/>
    <property type="match status" value="1"/>
</dbReference>
<evidence type="ECO:0000313" key="10">
    <source>
        <dbReference type="Proteomes" id="UP001164803"/>
    </source>
</evidence>
<name>A0ABY6Z7C4_9BACL</name>
<keyword evidence="8" id="KW-0406">Ion transport</keyword>
<dbReference type="PANTHER" id="PTHR46494">
    <property type="entry name" value="CORA FAMILY METAL ION TRANSPORTER (EUROFUNG)"/>
    <property type="match status" value="1"/>
</dbReference>
<evidence type="ECO:0000256" key="1">
    <source>
        <dbReference type="ARBA" id="ARBA00004651"/>
    </source>
</evidence>
<accession>A0ABY6Z7C4</accession>
<feature type="transmembrane region" description="Helical" evidence="8">
    <location>
        <begin position="281"/>
        <end position="300"/>
    </location>
</feature>
<keyword evidence="7 8" id="KW-0472">Membrane</keyword>
<dbReference type="NCBIfam" id="TIGR00383">
    <property type="entry name" value="corA"/>
    <property type="match status" value="1"/>
</dbReference>
<dbReference type="InterPro" id="IPR045861">
    <property type="entry name" value="CorA_cytoplasmic_dom"/>
</dbReference>
<dbReference type="PANTHER" id="PTHR46494:SF1">
    <property type="entry name" value="CORA FAMILY METAL ION TRANSPORTER (EUROFUNG)"/>
    <property type="match status" value="1"/>
</dbReference>
<dbReference type="InterPro" id="IPR045863">
    <property type="entry name" value="CorA_TM1_TM2"/>
</dbReference>
<dbReference type="Gene3D" id="3.30.460.20">
    <property type="entry name" value="CorA soluble domain-like"/>
    <property type="match status" value="1"/>
</dbReference>
<comment type="similarity">
    <text evidence="2 8">Belongs to the CorA metal ion transporter (MIT) (TC 1.A.35) family.</text>
</comment>
<dbReference type="Proteomes" id="UP001164803">
    <property type="component" value="Chromosome"/>
</dbReference>
<keyword evidence="3 8" id="KW-0813">Transport</keyword>
<evidence type="ECO:0000256" key="6">
    <source>
        <dbReference type="ARBA" id="ARBA00022989"/>
    </source>
</evidence>
<evidence type="ECO:0000256" key="7">
    <source>
        <dbReference type="ARBA" id="ARBA00023136"/>
    </source>
</evidence>
<keyword evidence="8" id="KW-0460">Magnesium</keyword>
<evidence type="ECO:0000313" key="9">
    <source>
        <dbReference type="EMBL" id="WAH38787.1"/>
    </source>
</evidence>
<evidence type="ECO:0000256" key="8">
    <source>
        <dbReference type="RuleBase" id="RU362010"/>
    </source>
</evidence>
<dbReference type="RefSeq" id="WP_268046376.1">
    <property type="nucleotide sequence ID" value="NZ_CP104064.1"/>
</dbReference>
<dbReference type="SUPFAM" id="SSF144083">
    <property type="entry name" value="Magnesium transport protein CorA, transmembrane region"/>
    <property type="match status" value="1"/>
</dbReference>
<dbReference type="InterPro" id="IPR002523">
    <property type="entry name" value="MgTranspt_CorA/ZnTranspt_ZntB"/>
</dbReference>
<keyword evidence="5 8" id="KW-0812">Transmembrane</keyword>
<protein>
    <recommendedName>
        <fullName evidence="8">Magnesium transport protein CorA</fullName>
    </recommendedName>
</protein>
<evidence type="ECO:0000256" key="5">
    <source>
        <dbReference type="ARBA" id="ARBA00022692"/>
    </source>
</evidence>
<organism evidence="9 10">
    <name type="scientific">Alicyclobacillus dauci</name>
    <dbReference type="NCBI Taxonomy" id="1475485"/>
    <lineage>
        <taxon>Bacteria</taxon>
        <taxon>Bacillati</taxon>
        <taxon>Bacillota</taxon>
        <taxon>Bacilli</taxon>
        <taxon>Bacillales</taxon>
        <taxon>Alicyclobacillaceae</taxon>
        <taxon>Alicyclobacillus</taxon>
    </lineage>
</organism>
<dbReference type="Pfam" id="PF01544">
    <property type="entry name" value="CorA"/>
    <property type="match status" value="1"/>
</dbReference>
<dbReference type="SUPFAM" id="SSF143865">
    <property type="entry name" value="CorA soluble domain-like"/>
    <property type="match status" value="1"/>
</dbReference>
<keyword evidence="6 8" id="KW-1133">Transmembrane helix</keyword>
<keyword evidence="4 8" id="KW-1003">Cell membrane</keyword>
<dbReference type="EMBL" id="CP104064">
    <property type="protein sequence ID" value="WAH38787.1"/>
    <property type="molecule type" value="Genomic_DNA"/>
</dbReference>
<evidence type="ECO:0000256" key="4">
    <source>
        <dbReference type="ARBA" id="ARBA00022475"/>
    </source>
</evidence>
<evidence type="ECO:0000256" key="2">
    <source>
        <dbReference type="ARBA" id="ARBA00009765"/>
    </source>
</evidence>
<feature type="transmembrane region" description="Helical" evidence="8">
    <location>
        <begin position="245"/>
        <end position="269"/>
    </location>
</feature>
<comment type="function">
    <text evidence="8">Mediates influx of magnesium ions.</text>
</comment>
<gene>
    <name evidence="8 9" type="primary">corA</name>
    <name evidence="9" type="ORF">NZD86_10070</name>
</gene>
<evidence type="ECO:0000256" key="3">
    <source>
        <dbReference type="ARBA" id="ARBA00022448"/>
    </source>
</evidence>
<reference evidence="9" key="1">
    <citation type="submission" date="2022-08" db="EMBL/GenBank/DDBJ databases">
        <title>Alicyclobacillus dauci DSM2870, complete genome.</title>
        <authorList>
            <person name="Wang Q."/>
            <person name="Cai R."/>
            <person name="Wang Z."/>
        </authorList>
    </citation>
    <scope>NUCLEOTIDE SEQUENCE</scope>
    <source>
        <strain evidence="9">DSM 28700</strain>
    </source>
</reference>
<dbReference type="InterPro" id="IPR004488">
    <property type="entry name" value="Mg/Co-transport_prot_CorA"/>
</dbReference>
<comment type="subcellular location">
    <subcellularLocation>
        <location evidence="1">Cell membrane</location>
        <topology evidence="1">Multi-pass membrane protein</topology>
    </subcellularLocation>
    <subcellularLocation>
        <location evidence="8">Membrane</location>
        <topology evidence="8">Multi-pass membrane protein</topology>
    </subcellularLocation>
</comment>
<dbReference type="Gene3D" id="1.20.58.340">
    <property type="entry name" value="Magnesium transport protein CorA, transmembrane region"/>
    <property type="match status" value="2"/>
</dbReference>
<sequence>MLVYNGHNVARVPNRAASEQEMVFLPLLQPHQEEIRKIVGDTYHCHELVVEDCLRFGQRPKLNVYTDHAFFPFFFLRDDWELVQIGIVMGHNFVIAILPKPMPFLSELEEEFQKTPEKMKNPGRILYEFLDLCVHHYLDFVDSIEDTVDAMESQIYDNPQTSVAPEIFSLKRTLHRTRRVFSEERNVVESLMHAAFPYTKQEDNVYLMDLYEHINRIVDGIDSFRDSLSGLLDLQMAIKSDRMNAIMKTLTIVSTFFMPLSFIVGLYGMNVKVPEYGWRYGYVWVWAWILASVFGLFLFFRKKRWF</sequence>
<proteinExistence type="inferred from homology"/>